<dbReference type="GO" id="GO:0005737">
    <property type="term" value="C:cytoplasm"/>
    <property type="evidence" value="ECO:0007669"/>
    <property type="project" value="TreeGrafter"/>
</dbReference>
<dbReference type="PANTHER" id="PTHR21461">
    <property type="entry name" value="GLYCOSYLTRANSFERASE FAMILY 92 PROTEIN"/>
    <property type="match status" value="1"/>
</dbReference>
<evidence type="ECO:0000256" key="3">
    <source>
        <dbReference type="ARBA" id="ARBA00022989"/>
    </source>
</evidence>
<proteinExistence type="predicted"/>
<accession>A0A0D6EUD1</accession>
<organism evidence="4 5">
    <name type="scientific">Sporidiobolus salmonicolor</name>
    <name type="common">Yeast-like fungus</name>
    <name type="synonym">Sporobolomyces salmonicolor</name>
    <dbReference type="NCBI Taxonomy" id="5005"/>
    <lineage>
        <taxon>Eukaryota</taxon>
        <taxon>Fungi</taxon>
        <taxon>Dikarya</taxon>
        <taxon>Basidiomycota</taxon>
        <taxon>Pucciniomycotina</taxon>
        <taxon>Microbotryomycetes</taxon>
        <taxon>Sporidiobolales</taxon>
        <taxon>Sporidiobolaceae</taxon>
        <taxon>Sporobolomyces</taxon>
    </lineage>
</organism>
<evidence type="ECO:0000256" key="1">
    <source>
        <dbReference type="ARBA" id="ARBA00004167"/>
    </source>
</evidence>
<evidence type="ECO:0000313" key="4">
    <source>
        <dbReference type="EMBL" id="CEQ43210.1"/>
    </source>
</evidence>
<reference evidence="5" key="1">
    <citation type="submission" date="2015-02" db="EMBL/GenBank/DDBJ databases">
        <authorList>
            <person name="Gon?alves P."/>
        </authorList>
    </citation>
    <scope>NUCLEOTIDE SEQUENCE [LARGE SCALE GENOMIC DNA]</scope>
</reference>
<gene>
    <name evidence="4" type="primary">SPOSA6832_05113</name>
</gene>
<dbReference type="PANTHER" id="PTHR21461:SF69">
    <property type="entry name" value="GLYCOSYLTRANSFERASE FAMILY 92 PROTEIN"/>
    <property type="match status" value="1"/>
</dbReference>
<dbReference type="AlphaFoldDB" id="A0A0D6EUD1"/>
<protein>
    <submittedName>
        <fullName evidence="4">SPOSA6832_05113-mRNA-1:cds</fullName>
    </submittedName>
</protein>
<sequence length="428" mass="48830">SDDDRTVLSSSSSFYSPYLAHPSEADALPLVGSIASFSLAPPSAPADYFNVSICAVPTHENQYLPEWITWHRLLGVQRFYLFDNDPSLELRRLLRPWLEEGSVVLYELDYDSSVNIGSVYQTHVLRLCERHVLTTSTWVSHHDVDEFLMVDAPGWSSSIPSPLPSPSSDLASAPQWTFPLHKLFAQLNHATCVPMLRLPFQNYGVRELAMGQYVTEELTVRDRVPPNWHTYGKIFLHSERKAGATAWLGPRELPSIESTPYQTLVTDGKEYRFERGNYPYAGLPLPEEGLYLHHYIQRSLADCYSKCNVLADTPQDWRTKDGLAGCARNYVPTDEELSNRTALLAEQYGEQISSRPESWYELYMRDTSARDSWQGRMTRAILDEWRRKGDAQGAKKGKWWWEMGDEARDERLLALPGIVEINHVVNVS</sequence>
<evidence type="ECO:0000313" key="5">
    <source>
        <dbReference type="Proteomes" id="UP000243876"/>
    </source>
</evidence>
<keyword evidence="3" id="KW-0472">Membrane</keyword>
<dbReference type="OrthoDB" id="2526284at2759"/>
<feature type="non-terminal residue" evidence="4">
    <location>
        <position position="1"/>
    </location>
</feature>
<comment type="subcellular location">
    <subcellularLocation>
        <location evidence="1">Membrane</location>
        <topology evidence="1">Single-pass membrane protein</topology>
    </subcellularLocation>
</comment>
<keyword evidence="3" id="KW-1133">Transmembrane helix</keyword>
<dbReference type="EMBL" id="CENE01000064">
    <property type="protein sequence ID" value="CEQ43210.1"/>
    <property type="molecule type" value="Genomic_DNA"/>
</dbReference>
<dbReference type="Pfam" id="PF13704">
    <property type="entry name" value="Glyco_tranf_2_4"/>
    <property type="match status" value="1"/>
</dbReference>
<evidence type="ECO:0000256" key="2">
    <source>
        <dbReference type="ARBA" id="ARBA00022692"/>
    </source>
</evidence>
<dbReference type="GO" id="GO:0016757">
    <property type="term" value="F:glycosyltransferase activity"/>
    <property type="evidence" value="ECO:0007669"/>
    <property type="project" value="TreeGrafter"/>
</dbReference>
<dbReference type="GO" id="GO:0016020">
    <property type="term" value="C:membrane"/>
    <property type="evidence" value="ECO:0007669"/>
    <property type="project" value="UniProtKB-SubCell"/>
</dbReference>
<dbReference type="Proteomes" id="UP000243876">
    <property type="component" value="Unassembled WGS sequence"/>
</dbReference>
<name>A0A0D6EUD1_SPOSA</name>
<keyword evidence="5" id="KW-1185">Reference proteome</keyword>
<keyword evidence="2" id="KW-0812">Transmembrane</keyword>